<dbReference type="PANTHER" id="PTHR43527">
    <property type="entry name" value="4-DIPHOSPHOCYTIDYL-2-C-METHYL-D-ERYTHRITOL KINASE, CHLOROPLASTIC"/>
    <property type="match status" value="1"/>
</dbReference>
<keyword evidence="7" id="KW-1185">Reference proteome</keyword>
<dbReference type="EMBL" id="CP104694">
    <property type="protein sequence ID" value="UXI68987.1"/>
    <property type="molecule type" value="Genomic_DNA"/>
</dbReference>
<proteinExistence type="predicted"/>
<evidence type="ECO:0000313" key="7">
    <source>
        <dbReference type="Proteomes" id="UP001064632"/>
    </source>
</evidence>
<keyword evidence="3" id="KW-0418">Kinase</keyword>
<evidence type="ECO:0000256" key="4">
    <source>
        <dbReference type="ARBA" id="ARBA00022840"/>
    </source>
</evidence>
<reference evidence="6" key="1">
    <citation type="submission" date="2022-09" db="EMBL/GenBank/DDBJ databases">
        <title>Tahibacter sp. nov., isolated from a fresh water.</title>
        <authorList>
            <person name="Baek J.H."/>
            <person name="Lee J.K."/>
            <person name="Kim J.M."/>
            <person name="Jeon C.O."/>
        </authorList>
    </citation>
    <scope>NUCLEOTIDE SEQUENCE</scope>
    <source>
        <strain evidence="6">W38</strain>
    </source>
</reference>
<dbReference type="Gene3D" id="3.30.230.10">
    <property type="match status" value="1"/>
</dbReference>
<dbReference type="InterPro" id="IPR020568">
    <property type="entry name" value="Ribosomal_Su5_D2-typ_SF"/>
</dbReference>
<keyword evidence="2" id="KW-0547">Nucleotide-binding</keyword>
<gene>
    <name evidence="6" type="ORF">N4264_04860</name>
</gene>
<evidence type="ECO:0000256" key="1">
    <source>
        <dbReference type="ARBA" id="ARBA00022679"/>
    </source>
</evidence>
<evidence type="ECO:0000259" key="5">
    <source>
        <dbReference type="Pfam" id="PF00288"/>
    </source>
</evidence>
<evidence type="ECO:0000256" key="3">
    <source>
        <dbReference type="ARBA" id="ARBA00022777"/>
    </source>
</evidence>
<dbReference type="SUPFAM" id="SSF54211">
    <property type="entry name" value="Ribosomal protein S5 domain 2-like"/>
    <property type="match status" value="1"/>
</dbReference>
<keyword evidence="1" id="KW-0808">Transferase</keyword>
<dbReference type="Proteomes" id="UP001064632">
    <property type="component" value="Chromosome"/>
</dbReference>
<dbReference type="RefSeq" id="WP_261695945.1">
    <property type="nucleotide sequence ID" value="NZ_CP104694.1"/>
</dbReference>
<dbReference type="Pfam" id="PF00288">
    <property type="entry name" value="GHMP_kinases_N"/>
    <property type="match status" value="1"/>
</dbReference>
<organism evidence="6 7">
    <name type="scientific">Tahibacter amnicola</name>
    <dbReference type="NCBI Taxonomy" id="2976241"/>
    <lineage>
        <taxon>Bacteria</taxon>
        <taxon>Pseudomonadati</taxon>
        <taxon>Pseudomonadota</taxon>
        <taxon>Gammaproteobacteria</taxon>
        <taxon>Lysobacterales</taxon>
        <taxon>Rhodanobacteraceae</taxon>
        <taxon>Tahibacter</taxon>
    </lineage>
</organism>
<feature type="domain" description="GHMP kinase N-terminal" evidence="5">
    <location>
        <begin position="86"/>
        <end position="140"/>
    </location>
</feature>
<evidence type="ECO:0000313" key="6">
    <source>
        <dbReference type="EMBL" id="UXI68987.1"/>
    </source>
</evidence>
<dbReference type="PANTHER" id="PTHR43527:SF1">
    <property type="entry name" value="L-THREONINE KINASE"/>
    <property type="match status" value="1"/>
</dbReference>
<evidence type="ECO:0000256" key="2">
    <source>
        <dbReference type="ARBA" id="ARBA00022741"/>
    </source>
</evidence>
<keyword evidence="4" id="KW-0067">ATP-binding</keyword>
<name>A0ABY6BGT3_9GAMM</name>
<sequence length="297" mass="32204">MPHPATSAPALAPIISGVCHGTLGELIQGPWDGRDGEGIAIVSLPIRRYSRMWFHSGETGSHAQDLPAKSRCRAVIERYLALHRLALPPGRWRHASTLRVGAGMASSTADIVATIRCLDALFSRRSSPVAIAGLLGDLERSDPVFLDGLALYLSDQQRTVHQFGARPGFHACFIDEGGCVDTQDLSMPLRRHYAAHRPAYARLFGRMLPALHAGAAEVVADCATGSAHLSQSVLPKRHWDALQARRRELRAAGIVVAHTGSLIGYLFTRAPDPQHRAELSAFFRGLGEQAQFTQSTT</sequence>
<dbReference type="InterPro" id="IPR014721">
    <property type="entry name" value="Ribsml_uS5_D2-typ_fold_subgr"/>
</dbReference>
<dbReference type="InterPro" id="IPR006204">
    <property type="entry name" value="GHMP_kinase_N_dom"/>
</dbReference>
<accession>A0ABY6BGT3</accession>
<protein>
    <recommendedName>
        <fullName evidence="5">GHMP kinase N-terminal domain-containing protein</fullName>
    </recommendedName>
</protein>